<dbReference type="PROSITE" id="PS50967">
    <property type="entry name" value="HRDC"/>
    <property type="match status" value="1"/>
</dbReference>
<dbReference type="InterPro" id="IPR048579">
    <property type="entry name" value="RNAseD_HRDC_C"/>
</dbReference>
<evidence type="ECO:0000256" key="3">
    <source>
        <dbReference type="ARBA" id="ARBA00022722"/>
    </source>
</evidence>
<dbReference type="Pfam" id="PF21293">
    <property type="entry name" value="RNAseD_HRDC_C"/>
    <property type="match status" value="1"/>
</dbReference>
<dbReference type="PANTHER" id="PTHR47649">
    <property type="entry name" value="RIBONUCLEASE D"/>
    <property type="match status" value="1"/>
</dbReference>
<dbReference type="InterPro" id="IPR010997">
    <property type="entry name" value="HRDC-like_sf"/>
</dbReference>
<name>A0ABU1GY00_9GAMM</name>
<dbReference type="Gene3D" id="3.30.420.10">
    <property type="entry name" value="Ribonuclease H-like superfamily/Ribonuclease H"/>
    <property type="match status" value="1"/>
</dbReference>
<keyword evidence="3 6" id="KW-0540">Nuclease</keyword>
<comment type="subcellular location">
    <subcellularLocation>
        <location evidence="6">Cytoplasm</location>
    </subcellularLocation>
</comment>
<dbReference type="CDD" id="cd06142">
    <property type="entry name" value="RNaseD_exo"/>
    <property type="match status" value="1"/>
</dbReference>
<dbReference type="PANTHER" id="PTHR47649:SF1">
    <property type="entry name" value="RIBONUCLEASE D"/>
    <property type="match status" value="1"/>
</dbReference>
<dbReference type="Pfam" id="PF00570">
    <property type="entry name" value="HRDC"/>
    <property type="match status" value="1"/>
</dbReference>
<evidence type="ECO:0000313" key="9">
    <source>
        <dbReference type="Proteomes" id="UP001269375"/>
    </source>
</evidence>
<dbReference type="InterPro" id="IPR002121">
    <property type="entry name" value="HRDC_dom"/>
</dbReference>
<keyword evidence="4 6" id="KW-0378">Hydrolase</keyword>
<gene>
    <name evidence="6 8" type="primary">rnd</name>
    <name evidence="8" type="ORF">QC825_12390</name>
</gene>
<dbReference type="HAMAP" id="MF_01899">
    <property type="entry name" value="RNase_D"/>
    <property type="match status" value="1"/>
</dbReference>
<dbReference type="Pfam" id="PF01612">
    <property type="entry name" value="DNA_pol_A_exo1"/>
    <property type="match status" value="1"/>
</dbReference>
<proteinExistence type="inferred from homology"/>
<dbReference type="EC" id="3.1.13.5" evidence="6"/>
<keyword evidence="9" id="KW-1185">Reference proteome</keyword>
<evidence type="ECO:0000256" key="6">
    <source>
        <dbReference type="HAMAP-Rule" id="MF_01899"/>
    </source>
</evidence>
<dbReference type="Proteomes" id="UP001269375">
    <property type="component" value="Unassembled WGS sequence"/>
</dbReference>
<sequence length="383" mass="43045">MSNNLPAVPNGIWIDAPEALDEACRVLSDLDVLALDTEFLRETTFHPKPALLQLGNASQVYLIDMIALDTPTEALKELLGPTGPLKLLHACAEDLEVLRNWLGSVPQPIADTQLAEAFVAGEPALSYQRLVERYLDIHVPKEATRSDWTLRPLSEVQCAYASADVAYLSPIWMVQRKALDDRGLLEWFEQECQRQIDKATREEGDEDRHLRHRQIWRLNPRQFEAYRLLCQWREAEVRARDVPRKRLATDALLFELATHLPKNRFELAAIEGMHPPVVKKEGDALLATLKDVAALSESELPTPPPSPLGAEFKQVFKSLKQLVNQKAEAHGLPSELVANRRDLETWTAAVMSGAPIMFATEWRRALLATSILDIAAAFERSTS</sequence>
<evidence type="ECO:0000313" key="8">
    <source>
        <dbReference type="EMBL" id="MDR5896874.1"/>
    </source>
</evidence>
<dbReference type="InterPro" id="IPR044876">
    <property type="entry name" value="HRDC_dom_sf"/>
</dbReference>
<organism evidence="8 9">
    <name type="scientific">Larsenimonas suaedae</name>
    <dbReference type="NCBI Taxonomy" id="1851019"/>
    <lineage>
        <taxon>Bacteria</taxon>
        <taxon>Pseudomonadati</taxon>
        <taxon>Pseudomonadota</taxon>
        <taxon>Gammaproteobacteria</taxon>
        <taxon>Oceanospirillales</taxon>
        <taxon>Halomonadaceae</taxon>
        <taxon>Larsenimonas</taxon>
    </lineage>
</organism>
<dbReference type="InterPro" id="IPR012337">
    <property type="entry name" value="RNaseH-like_sf"/>
</dbReference>
<accession>A0ABU1GY00</accession>
<keyword evidence="2 6" id="KW-0819">tRNA processing</keyword>
<evidence type="ECO:0000256" key="5">
    <source>
        <dbReference type="ARBA" id="ARBA00022839"/>
    </source>
</evidence>
<protein>
    <recommendedName>
        <fullName evidence="6">Ribonuclease D</fullName>
        <shortName evidence="6">RNase D</shortName>
        <ecNumber evidence="6">3.1.13.5</ecNumber>
    </recommendedName>
</protein>
<comment type="cofactor">
    <cofactor evidence="6">
        <name>a divalent metal cation</name>
        <dbReference type="ChEBI" id="CHEBI:60240"/>
    </cofactor>
</comment>
<dbReference type="GO" id="GO:0033890">
    <property type="term" value="F:ribonuclease D activity"/>
    <property type="evidence" value="ECO:0007669"/>
    <property type="project" value="UniProtKB-EC"/>
</dbReference>
<dbReference type="NCBIfam" id="TIGR01388">
    <property type="entry name" value="rnd"/>
    <property type="match status" value="1"/>
</dbReference>
<comment type="similarity">
    <text evidence="6">Belongs to the RNase D family.</text>
</comment>
<keyword evidence="5 6" id="KW-0269">Exonuclease</keyword>
<dbReference type="SUPFAM" id="SSF53098">
    <property type="entry name" value="Ribonuclease H-like"/>
    <property type="match status" value="1"/>
</dbReference>
<dbReference type="RefSeq" id="WP_251593625.1">
    <property type="nucleotide sequence ID" value="NZ_JAMLJI010000003.1"/>
</dbReference>
<evidence type="ECO:0000259" key="7">
    <source>
        <dbReference type="PROSITE" id="PS50967"/>
    </source>
</evidence>
<keyword evidence="1 6" id="KW-0963">Cytoplasm</keyword>
<feature type="domain" description="HRDC" evidence="7">
    <location>
        <begin position="219"/>
        <end position="299"/>
    </location>
</feature>
<dbReference type="InterPro" id="IPR051086">
    <property type="entry name" value="RNase_D-like"/>
</dbReference>
<comment type="caution">
    <text evidence="8">The sequence shown here is derived from an EMBL/GenBank/DDBJ whole genome shotgun (WGS) entry which is preliminary data.</text>
</comment>
<evidence type="ECO:0000256" key="4">
    <source>
        <dbReference type="ARBA" id="ARBA00022801"/>
    </source>
</evidence>
<comment type="function">
    <text evidence="6">Exonuclease involved in the 3' processing of various precursor tRNAs. Initiates hydrolysis at the 3'-terminus of an RNA molecule and releases 5'-mononucleotides.</text>
</comment>
<dbReference type="SMART" id="SM00474">
    <property type="entry name" value="35EXOc"/>
    <property type="match status" value="1"/>
</dbReference>
<dbReference type="SMART" id="SM00341">
    <property type="entry name" value="HRDC"/>
    <property type="match status" value="1"/>
</dbReference>
<dbReference type="InterPro" id="IPR002562">
    <property type="entry name" value="3'-5'_exonuclease_dom"/>
</dbReference>
<dbReference type="InterPro" id="IPR006292">
    <property type="entry name" value="RNase_D"/>
</dbReference>
<evidence type="ECO:0000256" key="2">
    <source>
        <dbReference type="ARBA" id="ARBA00022694"/>
    </source>
</evidence>
<dbReference type="EMBL" id="JARWAO010000007">
    <property type="protein sequence ID" value="MDR5896874.1"/>
    <property type="molecule type" value="Genomic_DNA"/>
</dbReference>
<dbReference type="Gene3D" id="1.10.150.80">
    <property type="entry name" value="HRDC domain"/>
    <property type="match status" value="2"/>
</dbReference>
<comment type="catalytic activity">
    <reaction evidence="6">
        <text>Exonucleolytic cleavage that removes extra residues from the 3'-terminus of tRNA to produce 5'-mononucleotides.</text>
        <dbReference type="EC" id="3.1.13.5"/>
    </reaction>
</comment>
<reference evidence="8 9" key="1">
    <citation type="submission" date="2023-04" db="EMBL/GenBank/DDBJ databases">
        <title>A long-awaited taxogenomic arrangement of the family Halomonadaceae.</title>
        <authorList>
            <person name="De La Haba R."/>
            <person name="Chuvochina M."/>
            <person name="Wittouck S."/>
            <person name="Arahal D.R."/>
            <person name="Sanchez-Porro C."/>
            <person name="Hugenholtz P."/>
            <person name="Ventosa A."/>
        </authorList>
    </citation>
    <scope>NUCLEOTIDE SEQUENCE [LARGE SCALE GENOMIC DNA]</scope>
    <source>
        <strain evidence="8 9">DSM 22428</strain>
    </source>
</reference>
<dbReference type="SUPFAM" id="SSF47819">
    <property type="entry name" value="HRDC-like"/>
    <property type="match status" value="2"/>
</dbReference>
<dbReference type="InterPro" id="IPR036397">
    <property type="entry name" value="RNaseH_sf"/>
</dbReference>
<evidence type="ECO:0000256" key="1">
    <source>
        <dbReference type="ARBA" id="ARBA00022490"/>
    </source>
</evidence>